<dbReference type="InterPro" id="IPR008948">
    <property type="entry name" value="L-Aspartase-like"/>
</dbReference>
<dbReference type="Proteomes" id="UP001152607">
    <property type="component" value="Unassembled WGS sequence"/>
</dbReference>
<sequence>MKNGHMHTASAINPIEVSPGLPSVNKTRLGNDYAETSSPTIKTHAERSKDTWSQVKRIRKKGEVLIDGTELDIASVIAVAKFHCDVYIMKTEALEKSMDDSVKLLGDYLAHGYSVYGVNTGFGGSADTRTSNLPALQSALLQLTQAGILSETDTNPHKAGFGEETVRSMSIPWVRASMLIRCNNAIRGHSGVRLVLLEAILQLLRCGITPIVPLRGSISASGDLMPLSYIAGVLEGNPDIMAHAHSGGKVKVVTACEALRIAGLEAFMLGPKEGLGLINGTATSAAVACFALHDSNKLLLLAQILVAMSCEALLGNSESYHPFIASVRPHQGQIECASNILRFLKDSKLATALEGQDRFKPGLFQDRYALRGTPQWLGPQIEDLVRVEDQLTIELNSTSDNPLVDVQTGGVYSGANFIASSVASGMEKNRLSLQLTGRLLFSLSSELINPSMNRGLPANLASDDPSLSFTMKGVDISMAAYLSELTFLANPVTPHVQSAESHNQQINSLALISARYTSQATTILAQMCAAHLYAVCQALDLRALHINFLRKLHAELLSTAQLMFPSFSKRHQQDLSSELSKSMDASWNCSTSLDLVDRCHALSESSLPVLVSYCQKHQLSLDTVALAQYQQRTFDLARSVFVLERQEFLEEPNTMSYLGNASRRMYSFVREELRVPFHEGLVEHPALKPIGKLRGRPKKTIGSWVSMIFASIVDDRVWEAIADVV</sequence>
<accession>A0A9W4UV93</accession>
<dbReference type="CDD" id="cd00332">
    <property type="entry name" value="PAL-HAL"/>
    <property type="match status" value="1"/>
</dbReference>
<comment type="caution">
    <text evidence="3">The sequence shown here is derived from an EMBL/GenBank/DDBJ whole genome shotgun (WGS) entry which is preliminary data.</text>
</comment>
<gene>
    <name evidence="3" type="ORF">PDIGIT_LOCUS15696</name>
</gene>
<dbReference type="EMBL" id="CAOQHR010000013">
    <property type="protein sequence ID" value="CAI6342489.1"/>
    <property type="molecule type" value="Genomic_DNA"/>
</dbReference>
<keyword evidence="4" id="KW-1185">Reference proteome</keyword>
<dbReference type="AlphaFoldDB" id="A0A9W4UV93"/>
<proteinExistence type="inferred from homology"/>
<keyword evidence="2" id="KW-0456">Lyase</keyword>
<dbReference type="OrthoDB" id="10051290at2759"/>
<dbReference type="InterPro" id="IPR024083">
    <property type="entry name" value="Fumarase/histidase_N"/>
</dbReference>
<dbReference type="InterPro" id="IPR023144">
    <property type="entry name" value="Phe_NH3-lyase_shielding_dom_sf"/>
</dbReference>
<dbReference type="SUPFAM" id="SSF48557">
    <property type="entry name" value="L-aspartase-like"/>
    <property type="match status" value="1"/>
</dbReference>
<protein>
    <recommendedName>
        <fullName evidence="5">Phenylalanine ammonia-lyase</fullName>
    </recommendedName>
</protein>
<dbReference type="NCBIfam" id="TIGR01226">
    <property type="entry name" value="phe_am_lyase"/>
    <property type="match status" value="1"/>
</dbReference>
<evidence type="ECO:0000256" key="1">
    <source>
        <dbReference type="ARBA" id="ARBA00007238"/>
    </source>
</evidence>
<evidence type="ECO:0000256" key="2">
    <source>
        <dbReference type="RuleBase" id="RU003954"/>
    </source>
</evidence>
<name>A0A9W4UV93_9PLEO</name>
<evidence type="ECO:0008006" key="5">
    <source>
        <dbReference type="Google" id="ProtNLM"/>
    </source>
</evidence>
<dbReference type="Gene3D" id="1.10.275.10">
    <property type="entry name" value="Fumarase/aspartase (N-terminal domain)"/>
    <property type="match status" value="1"/>
</dbReference>
<dbReference type="GO" id="GO:0005737">
    <property type="term" value="C:cytoplasm"/>
    <property type="evidence" value="ECO:0007669"/>
    <property type="project" value="InterPro"/>
</dbReference>
<dbReference type="PANTHER" id="PTHR10362">
    <property type="entry name" value="HISTIDINE AMMONIA-LYASE"/>
    <property type="match status" value="1"/>
</dbReference>
<dbReference type="Gene3D" id="1.10.274.20">
    <property type="entry name" value="Phenylalanine ammonia-lyase 1, domain 3"/>
    <property type="match status" value="1"/>
</dbReference>
<comment type="similarity">
    <text evidence="1 2">Belongs to the PAL/histidase family.</text>
</comment>
<dbReference type="InterPro" id="IPR022313">
    <property type="entry name" value="Phe/His_NH3-lyase_AS"/>
</dbReference>
<dbReference type="Pfam" id="PF00221">
    <property type="entry name" value="Lyase_aromatic"/>
    <property type="match status" value="1"/>
</dbReference>
<reference evidence="3" key="1">
    <citation type="submission" date="2023-01" db="EMBL/GenBank/DDBJ databases">
        <authorList>
            <person name="Van Ghelder C."/>
            <person name="Rancurel C."/>
        </authorList>
    </citation>
    <scope>NUCLEOTIDE SEQUENCE</scope>
    <source>
        <strain evidence="3">CNCM I-4278</strain>
    </source>
</reference>
<dbReference type="Gene3D" id="1.20.200.10">
    <property type="entry name" value="Fumarase/aspartase (Central domain)"/>
    <property type="match status" value="1"/>
</dbReference>
<dbReference type="GO" id="GO:0016841">
    <property type="term" value="F:ammonia-lyase activity"/>
    <property type="evidence" value="ECO:0007669"/>
    <property type="project" value="InterPro"/>
</dbReference>
<evidence type="ECO:0000313" key="4">
    <source>
        <dbReference type="Proteomes" id="UP001152607"/>
    </source>
</evidence>
<dbReference type="PROSITE" id="PS00488">
    <property type="entry name" value="PAL_HISTIDASE"/>
    <property type="match status" value="1"/>
</dbReference>
<organism evidence="3 4">
    <name type="scientific">Periconia digitata</name>
    <dbReference type="NCBI Taxonomy" id="1303443"/>
    <lineage>
        <taxon>Eukaryota</taxon>
        <taxon>Fungi</taxon>
        <taxon>Dikarya</taxon>
        <taxon>Ascomycota</taxon>
        <taxon>Pezizomycotina</taxon>
        <taxon>Dothideomycetes</taxon>
        <taxon>Pleosporomycetidae</taxon>
        <taxon>Pleosporales</taxon>
        <taxon>Massarineae</taxon>
        <taxon>Periconiaceae</taxon>
        <taxon>Periconia</taxon>
    </lineage>
</organism>
<dbReference type="InterPro" id="IPR001106">
    <property type="entry name" value="Aromatic_Lyase"/>
</dbReference>
<dbReference type="GO" id="GO:0006559">
    <property type="term" value="P:L-phenylalanine catabolic process"/>
    <property type="evidence" value="ECO:0007669"/>
    <property type="project" value="InterPro"/>
</dbReference>
<evidence type="ECO:0000313" key="3">
    <source>
        <dbReference type="EMBL" id="CAI6342489.1"/>
    </source>
</evidence>
<dbReference type="InterPro" id="IPR005922">
    <property type="entry name" value="Phe_NH3-lyase"/>
</dbReference>